<evidence type="ECO:0000256" key="2">
    <source>
        <dbReference type="ARBA" id="ARBA00011233"/>
    </source>
</evidence>
<evidence type="ECO:0000256" key="3">
    <source>
        <dbReference type="ARBA" id="ARBA00022679"/>
    </source>
</evidence>
<evidence type="ECO:0000256" key="4">
    <source>
        <dbReference type="ARBA" id="ARBA00022741"/>
    </source>
</evidence>
<comment type="catalytic activity">
    <reaction evidence="6">
        <text>2 cob(II)yrinate a,c diamide + reduced [electron-transfer flavoprotein] + 2 ATP = 2 adenosylcob(III)yrinate a,c-diamide + 2 triphosphate + oxidized [electron-transfer flavoprotein] + 3 H(+)</text>
        <dbReference type="Rhea" id="RHEA:11528"/>
        <dbReference type="Rhea" id="RHEA-COMP:10685"/>
        <dbReference type="Rhea" id="RHEA-COMP:10686"/>
        <dbReference type="ChEBI" id="CHEBI:15378"/>
        <dbReference type="ChEBI" id="CHEBI:18036"/>
        <dbReference type="ChEBI" id="CHEBI:30616"/>
        <dbReference type="ChEBI" id="CHEBI:57692"/>
        <dbReference type="ChEBI" id="CHEBI:58307"/>
        <dbReference type="ChEBI" id="CHEBI:58503"/>
        <dbReference type="ChEBI" id="CHEBI:58537"/>
        <dbReference type="EC" id="2.5.1.17"/>
    </reaction>
</comment>
<evidence type="ECO:0000313" key="8">
    <source>
        <dbReference type="EMBL" id="OGY83726.1"/>
    </source>
</evidence>
<feature type="domain" description="Cobalamin adenosyltransferase-like" evidence="7">
    <location>
        <begin position="4"/>
        <end position="166"/>
    </location>
</feature>
<comment type="subunit">
    <text evidence="2">Homotrimer.</text>
</comment>
<dbReference type="GO" id="GO:0009236">
    <property type="term" value="P:cobalamin biosynthetic process"/>
    <property type="evidence" value="ECO:0007669"/>
    <property type="project" value="UniProtKB-UniRule"/>
</dbReference>
<dbReference type="EC" id="2.5.1.17" evidence="6"/>
<evidence type="ECO:0000313" key="9">
    <source>
        <dbReference type="Proteomes" id="UP000176952"/>
    </source>
</evidence>
<dbReference type="Pfam" id="PF01923">
    <property type="entry name" value="Cob_adeno_trans"/>
    <property type="match status" value="1"/>
</dbReference>
<evidence type="ECO:0000256" key="1">
    <source>
        <dbReference type="ARBA" id="ARBA00007487"/>
    </source>
</evidence>
<dbReference type="GO" id="GO:0005524">
    <property type="term" value="F:ATP binding"/>
    <property type="evidence" value="ECO:0007669"/>
    <property type="project" value="UniProtKB-UniRule"/>
</dbReference>
<dbReference type="FunFam" id="1.20.1200.10:FF:000001">
    <property type="entry name" value="Cob(I)yrinic acid a,c-diamide adenosyltransferase"/>
    <property type="match status" value="1"/>
</dbReference>
<dbReference type="EMBL" id="MHKD01000019">
    <property type="protein sequence ID" value="OGY83726.1"/>
    <property type="molecule type" value="Genomic_DNA"/>
</dbReference>
<organism evidence="8 9">
    <name type="scientific">Candidatus Kerfeldbacteria bacterium RIFCSPHIGHO2_12_FULL_48_17</name>
    <dbReference type="NCBI Taxonomy" id="1798542"/>
    <lineage>
        <taxon>Bacteria</taxon>
        <taxon>Candidatus Kerfeldiibacteriota</taxon>
    </lineage>
</organism>
<evidence type="ECO:0000256" key="5">
    <source>
        <dbReference type="ARBA" id="ARBA00022840"/>
    </source>
</evidence>
<comment type="similarity">
    <text evidence="1 6">Belongs to the Cob(I)alamin adenosyltransferase family.</text>
</comment>
<reference evidence="8 9" key="1">
    <citation type="journal article" date="2016" name="Nat. Commun.">
        <title>Thousands of microbial genomes shed light on interconnected biogeochemical processes in an aquifer system.</title>
        <authorList>
            <person name="Anantharaman K."/>
            <person name="Brown C.T."/>
            <person name="Hug L.A."/>
            <person name="Sharon I."/>
            <person name="Castelle C.J."/>
            <person name="Probst A.J."/>
            <person name="Thomas B.C."/>
            <person name="Singh A."/>
            <person name="Wilkins M.J."/>
            <person name="Karaoz U."/>
            <person name="Brodie E.L."/>
            <person name="Williams K.H."/>
            <person name="Hubbard S.S."/>
            <person name="Banfield J.F."/>
        </authorList>
    </citation>
    <scope>NUCLEOTIDE SEQUENCE [LARGE SCALE GENOMIC DNA]</scope>
</reference>
<dbReference type="InterPro" id="IPR036451">
    <property type="entry name" value="CblAdoTrfase-like_sf"/>
</dbReference>
<dbReference type="AlphaFoldDB" id="A0A1G2B4T8"/>
<dbReference type="Proteomes" id="UP000176952">
    <property type="component" value="Unassembled WGS sequence"/>
</dbReference>
<comment type="pathway">
    <text evidence="6">Cofactor biosynthesis; adenosylcobalamin biosynthesis; adenosylcobalamin from cob(II)yrinate a,c-diamide: step 2/7.</text>
</comment>
<dbReference type="STRING" id="1798542.A3F54_05080"/>
<dbReference type="PANTHER" id="PTHR12213:SF0">
    <property type="entry name" value="CORRINOID ADENOSYLTRANSFERASE MMAB"/>
    <property type="match status" value="1"/>
</dbReference>
<sequence length="189" mass="21712">MTKIYTKTGDQGETGLFGNQRVRKNHPRLVAYGEVDELNSFIGFLISRINDDGINKKLMAVQENLFIIGAELATPKDSPLHTPHIQPHHVQTLEQEIDAWQHDLPPLAHFILPGGDRSAAVAHICRTICRRAERSIISVDQQEEIDPEILKYMNRLSDWFFILARILNKHYNQTEHTWNGKQKIEQGEI</sequence>
<keyword evidence="3 6" id="KW-0808">Transferase</keyword>
<dbReference type="InterPro" id="IPR016030">
    <property type="entry name" value="CblAdoTrfase-like"/>
</dbReference>
<keyword evidence="6" id="KW-0169">Cobalamin biosynthesis</keyword>
<dbReference type="GO" id="GO:0008817">
    <property type="term" value="F:corrinoid adenosyltransferase activity"/>
    <property type="evidence" value="ECO:0007669"/>
    <property type="project" value="UniProtKB-UniRule"/>
</dbReference>
<comment type="caution">
    <text evidence="8">The sequence shown here is derived from an EMBL/GenBank/DDBJ whole genome shotgun (WGS) entry which is preliminary data.</text>
</comment>
<dbReference type="SUPFAM" id="SSF89028">
    <property type="entry name" value="Cobalamin adenosyltransferase-like"/>
    <property type="match status" value="1"/>
</dbReference>
<keyword evidence="5 6" id="KW-0067">ATP-binding</keyword>
<dbReference type="Gene3D" id="1.20.1200.10">
    <property type="entry name" value="Cobalamin adenosyltransferase-like"/>
    <property type="match status" value="1"/>
</dbReference>
<evidence type="ECO:0000256" key="6">
    <source>
        <dbReference type="RuleBase" id="RU366026"/>
    </source>
</evidence>
<protein>
    <recommendedName>
        <fullName evidence="6">Corrinoid adenosyltransferase</fullName>
        <ecNumber evidence="6">2.5.1.17</ecNumber>
    </recommendedName>
    <alternativeName>
        <fullName evidence="6">Cob(II)alamin adenosyltransferase</fullName>
    </alternativeName>
    <alternativeName>
        <fullName evidence="6">Cob(II)yrinic acid a,c-diamide adenosyltransferase</fullName>
    </alternativeName>
    <alternativeName>
        <fullName evidence="6">Cobinamide/cobalamin adenosyltransferase</fullName>
    </alternativeName>
</protein>
<dbReference type="InterPro" id="IPR029499">
    <property type="entry name" value="PduO-typ"/>
</dbReference>
<keyword evidence="4 6" id="KW-0547">Nucleotide-binding</keyword>
<evidence type="ECO:0000259" key="7">
    <source>
        <dbReference type="Pfam" id="PF01923"/>
    </source>
</evidence>
<proteinExistence type="inferred from homology"/>
<comment type="catalytic activity">
    <reaction evidence="6">
        <text>2 cob(II)alamin + reduced [electron-transfer flavoprotein] + 2 ATP = 2 adenosylcob(III)alamin + 2 triphosphate + oxidized [electron-transfer flavoprotein] + 3 H(+)</text>
        <dbReference type="Rhea" id="RHEA:28671"/>
        <dbReference type="Rhea" id="RHEA-COMP:10685"/>
        <dbReference type="Rhea" id="RHEA-COMP:10686"/>
        <dbReference type="ChEBI" id="CHEBI:15378"/>
        <dbReference type="ChEBI" id="CHEBI:16304"/>
        <dbReference type="ChEBI" id="CHEBI:18036"/>
        <dbReference type="ChEBI" id="CHEBI:18408"/>
        <dbReference type="ChEBI" id="CHEBI:30616"/>
        <dbReference type="ChEBI" id="CHEBI:57692"/>
        <dbReference type="ChEBI" id="CHEBI:58307"/>
        <dbReference type="EC" id="2.5.1.17"/>
    </reaction>
</comment>
<name>A0A1G2B4T8_9BACT</name>
<dbReference type="PANTHER" id="PTHR12213">
    <property type="entry name" value="CORRINOID ADENOSYLTRANSFERASE"/>
    <property type="match status" value="1"/>
</dbReference>
<dbReference type="UniPathway" id="UPA00148">
    <property type="reaction ID" value="UER00233"/>
</dbReference>
<accession>A0A1G2B4T8</accession>
<dbReference type="NCBIfam" id="TIGR00636">
    <property type="entry name" value="PduO_Nterm"/>
    <property type="match status" value="1"/>
</dbReference>
<gene>
    <name evidence="8" type="ORF">A3F54_05080</name>
</gene>